<comment type="caution">
    <text evidence="2">The sequence shown here is derived from an EMBL/GenBank/DDBJ whole genome shotgun (WGS) entry which is preliminary data.</text>
</comment>
<gene>
    <name evidence="2" type="ORF">J9B83_13350</name>
</gene>
<dbReference type="InterPro" id="IPR022742">
    <property type="entry name" value="Hydrolase_4"/>
</dbReference>
<dbReference type="Gene3D" id="3.40.50.1820">
    <property type="entry name" value="alpha/beta hydrolase"/>
    <property type="match status" value="1"/>
</dbReference>
<organism evidence="2 3">
    <name type="scientific">Marinomonas vulgaris</name>
    <dbReference type="NCBI Taxonomy" id="2823372"/>
    <lineage>
        <taxon>Bacteria</taxon>
        <taxon>Pseudomonadati</taxon>
        <taxon>Pseudomonadota</taxon>
        <taxon>Gammaproteobacteria</taxon>
        <taxon>Oceanospirillales</taxon>
        <taxon>Oceanospirillaceae</taxon>
        <taxon>Marinomonas</taxon>
    </lineage>
</organism>
<protein>
    <submittedName>
        <fullName evidence="2">Alpha/beta fold hydrolase</fullName>
    </submittedName>
</protein>
<reference evidence="3" key="1">
    <citation type="submission" date="2023-07" db="EMBL/GenBank/DDBJ databases">
        <title>Marinomonas vulgaris A79, complete genome.</title>
        <authorList>
            <person name="Ying J.-J."/>
        </authorList>
    </citation>
    <scope>NUCLEOTIDE SEQUENCE [LARGE SCALE GENOMIC DNA]</scope>
    <source>
        <strain evidence="3">A79</strain>
    </source>
</reference>
<accession>A0ABS5HEN0</accession>
<dbReference type="SUPFAM" id="SSF53474">
    <property type="entry name" value="alpha/beta-Hydrolases"/>
    <property type="match status" value="1"/>
</dbReference>
<dbReference type="InterPro" id="IPR029058">
    <property type="entry name" value="AB_hydrolase_fold"/>
</dbReference>
<evidence type="ECO:0000259" key="1">
    <source>
        <dbReference type="Pfam" id="PF12146"/>
    </source>
</evidence>
<dbReference type="Proteomes" id="UP000679722">
    <property type="component" value="Unassembled WGS sequence"/>
</dbReference>
<feature type="domain" description="Serine aminopeptidase S33" evidence="1">
    <location>
        <begin position="69"/>
        <end position="187"/>
    </location>
</feature>
<dbReference type="EMBL" id="JAGSSV010000023">
    <property type="protein sequence ID" value="MBR7889909.1"/>
    <property type="molecule type" value="Genomic_DNA"/>
</dbReference>
<dbReference type="RefSeq" id="WP_211537332.1">
    <property type="nucleotide sequence ID" value="NZ_JAGSSV010000023.1"/>
</dbReference>
<dbReference type="PANTHER" id="PTHR12277">
    <property type="entry name" value="ALPHA/BETA HYDROLASE DOMAIN-CONTAINING PROTEIN"/>
    <property type="match status" value="1"/>
</dbReference>
<sequence length="288" mass="31503">MNFLFVLAVILLACVVIFMLAIHVGFRAPRISNTETPETKLGVAYSTVFVPTKNAKKLSTWFLPVHESEVTVVILHGWGSNAGMMLPLASPFHAAGMNVLLFDARSHGGSESDTFSSLPRFAEDTQSVVDWLKKTHPMASQKIVLLGHSVGGAAVLLASSRTNDVAAVISISAFAHPTWMMQRYLKSVHLPSIMRPSILRYVEWVIGSRFNDIAPINTIRSVKCPVLLVHGNVDRVVPIEDSRAIIADGHLSHVSLIEVDGAGHDSVDNIESHSQKLIDFLIKEKIVN</sequence>
<dbReference type="GO" id="GO:0016787">
    <property type="term" value="F:hydrolase activity"/>
    <property type="evidence" value="ECO:0007669"/>
    <property type="project" value="UniProtKB-KW"/>
</dbReference>
<evidence type="ECO:0000313" key="3">
    <source>
        <dbReference type="Proteomes" id="UP000679722"/>
    </source>
</evidence>
<evidence type="ECO:0000313" key="2">
    <source>
        <dbReference type="EMBL" id="MBR7889909.1"/>
    </source>
</evidence>
<name>A0ABS5HEN0_9GAMM</name>
<keyword evidence="2" id="KW-0378">Hydrolase</keyword>
<dbReference type="Pfam" id="PF12146">
    <property type="entry name" value="Hydrolase_4"/>
    <property type="match status" value="1"/>
</dbReference>
<proteinExistence type="predicted"/>
<keyword evidence="3" id="KW-1185">Reference proteome</keyword>